<comment type="similarity">
    <text evidence="1">Belongs to the protein kinase superfamily. CAMK Ser/Thr protein kinase family. CHEK2 subfamily.</text>
</comment>
<dbReference type="EMBL" id="DS027696">
    <property type="protein sequence ID" value="EAW17993.1"/>
    <property type="molecule type" value="Genomic_DNA"/>
</dbReference>
<sequence length="687" mass="77755">MSEHRPSCQGCYVGTLLEVDPQTGKTSKPLTISSSNEIYVGRDRKRCQYVVNDPFISNRHLRIYTIIFDQENPDEVAPLVYAQDISLNGTAWNNYPMGKGNGSFLLSDGDILKLSPSVHLLYRRDGHRAEDHFDMLQRVEMRVFEDQYTITQRKLGSGAYGQVHMAFNKVTGQQLACKIVDLRILKDRVIEGFDGQRSRFFGMDTDRVGAARAHHGYIARKIQEKLEIYDREARILARLSHVGLLESHQNGTNGQSKANIIRVEKVIRSSNTIYLFQDLVTAGDLFSFIQYKGGRLGDIEAAVIVRQVLMALDYLHEQNIAHRDLKPDNILMTSLADGSRVVLTDFGCARLVQPRIERMSTKIGTYDYSAPEVLRSSRQGYTKAVDLWSLGCVTTVLLTGEPPFSTPSPKCGTSQGNRQGALDSLEANLTCNMIGKRAKDFVLRLLVFDEAKRMDVKQALDHCWFTNPAHKEAFEALYKRSIRDWKPRAPKEPLMVELRDLIQVRKTNGDVVQIHSQESLPSEFSESALPRASVAQQTILKESPSPEIRRVLSLTLSDPELPPHGQLDDNPHQLHGLENDTAEIDSEARKLDTLKQSLETSEQSEVLRGESEQFNQYEWAIPSIIPDFIPKANTALLKNINNSSTRKKRADNTWEELENEVYEEVRNSITGKRQRLLYGANIVANWI</sequence>
<keyword evidence="2 4" id="KW-0547">Nucleotide-binding</keyword>
<dbReference type="PROSITE" id="PS50006">
    <property type="entry name" value="FHA_DOMAIN"/>
    <property type="match status" value="1"/>
</dbReference>
<dbReference type="AlphaFoldDB" id="A1DF36"/>
<feature type="domain" description="Protein kinase" evidence="7">
    <location>
        <begin position="149"/>
        <end position="465"/>
    </location>
</feature>
<dbReference type="SUPFAM" id="SSF49879">
    <property type="entry name" value="SMAD/FHA domain"/>
    <property type="match status" value="1"/>
</dbReference>
<dbReference type="InterPro" id="IPR000719">
    <property type="entry name" value="Prot_kinase_dom"/>
</dbReference>
<dbReference type="PROSITE" id="PS50011">
    <property type="entry name" value="PROTEIN_KINASE_DOM"/>
    <property type="match status" value="1"/>
</dbReference>
<dbReference type="Gene3D" id="1.10.510.10">
    <property type="entry name" value="Transferase(Phosphotransferase) domain 1"/>
    <property type="match status" value="1"/>
</dbReference>
<dbReference type="Gene3D" id="3.30.200.20">
    <property type="entry name" value="Phosphorylase Kinase, domain 1"/>
    <property type="match status" value="1"/>
</dbReference>
<keyword evidence="8" id="KW-0418">Kinase</keyword>
<dbReference type="eggNOG" id="KOG0032">
    <property type="taxonomic scope" value="Eukaryota"/>
</dbReference>
<feature type="coiled-coil region" evidence="5">
    <location>
        <begin position="577"/>
        <end position="604"/>
    </location>
</feature>
<keyword evidence="3 4" id="KW-0067">ATP-binding</keyword>
<dbReference type="KEGG" id="nfi:NFIA_079340"/>
<reference evidence="9" key="1">
    <citation type="journal article" date="2008" name="PLoS Genet.">
        <title>Genomic islands in the pathogenic filamentous fungus Aspergillus fumigatus.</title>
        <authorList>
            <person name="Fedorova N.D."/>
            <person name="Khaldi N."/>
            <person name="Joardar V.S."/>
            <person name="Maiti R."/>
            <person name="Amedeo P."/>
            <person name="Anderson M.J."/>
            <person name="Crabtree J."/>
            <person name="Silva J.C."/>
            <person name="Badger J.H."/>
            <person name="Albarraq A."/>
            <person name="Angiuoli S."/>
            <person name="Bussey H."/>
            <person name="Bowyer P."/>
            <person name="Cotty P.J."/>
            <person name="Dyer P.S."/>
            <person name="Egan A."/>
            <person name="Galens K."/>
            <person name="Fraser-Liggett C.M."/>
            <person name="Haas B.J."/>
            <person name="Inman J.M."/>
            <person name="Kent R."/>
            <person name="Lemieux S."/>
            <person name="Malavazi I."/>
            <person name="Orvis J."/>
            <person name="Roemer T."/>
            <person name="Ronning C.M."/>
            <person name="Sundaram J.P."/>
            <person name="Sutton G."/>
            <person name="Turner G."/>
            <person name="Venter J.C."/>
            <person name="White O.R."/>
            <person name="Whitty B.R."/>
            <person name="Youngman P."/>
            <person name="Wolfe K.H."/>
            <person name="Goldman G.H."/>
            <person name="Wortman J.R."/>
            <person name="Jiang B."/>
            <person name="Denning D.W."/>
            <person name="Nierman W.C."/>
        </authorList>
    </citation>
    <scope>NUCLEOTIDE SEQUENCE [LARGE SCALE GENOMIC DNA]</scope>
    <source>
        <strain evidence="9">ATCC 1020 / DSM 3700 / CBS 544.65 / FGSC A1164 / JCM 1740 / NRRL 181 / WB 181</strain>
    </source>
</reference>
<dbReference type="HOGENOM" id="CLU_000288_105_1_1"/>
<name>A1DF36_NEOFI</name>
<keyword evidence="8" id="KW-0723">Serine/threonine-protein kinase</keyword>
<dbReference type="Pfam" id="PF00498">
    <property type="entry name" value="FHA"/>
    <property type="match status" value="1"/>
</dbReference>
<dbReference type="OrthoDB" id="74764at2759"/>
<dbReference type="RefSeq" id="XP_001259890.1">
    <property type="nucleotide sequence ID" value="XM_001259889.1"/>
</dbReference>
<keyword evidence="8" id="KW-0808">Transferase</keyword>
<dbReference type="InterPro" id="IPR000253">
    <property type="entry name" value="FHA_dom"/>
</dbReference>
<evidence type="ECO:0000259" key="7">
    <source>
        <dbReference type="PROSITE" id="PS50011"/>
    </source>
</evidence>
<dbReference type="PANTHER" id="PTHR24347">
    <property type="entry name" value="SERINE/THREONINE-PROTEIN KINASE"/>
    <property type="match status" value="1"/>
</dbReference>
<dbReference type="Gene3D" id="2.60.200.20">
    <property type="match status" value="1"/>
</dbReference>
<dbReference type="Proteomes" id="UP000006702">
    <property type="component" value="Unassembled WGS sequence"/>
</dbReference>
<dbReference type="SMART" id="SM00240">
    <property type="entry name" value="FHA"/>
    <property type="match status" value="1"/>
</dbReference>
<feature type="domain" description="FHA" evidence="6">
    <location>
        <begin position="38"/>
        <end position="97"/>
    </location>
</feature>
<dbReference type="GO" id="GO:0005524">
    <property type="term" value="F:ATP binding"/>
    <property type="evidence" value="ECO:0007669"/>
    <property type="project" value="UniProtKB-UniRule"/>
</dbReference>
<dbReference type="SMART" id="SM00220">
    <property type="entry name" value="S_TKc"/>
    <property type="match status" value="1"/>
</dbReference>
<accession>A1DF36</accession>
<dbReference type="Pfam" id="PF00069">
    <property type="entry name" value="Pkinase"/>
    <property type="match status" value="1"/>
</dbReference>
<evidence type="ECO:0000313" key="9">
    <source>
        <dbReference type="Proteomes" id="UP000006702"/>
    </source>
</evidence>
<evidence type="ECO:0000256" key="4">
    <source>
        <dbReference type="PROSITE-ProRule" id="PRU10141"/>
    </source>
</evidence>
<keyword evidence="9" id="KW-1185">Reference proteome</keyword>
<dbReference type="SUPFAM" id="SSF56112">
    <property type="entry name" value="Protein kinase-like (PK-like)"/>
    <property type="match status" value="1"/>
</dbReference>
<dbReference type="GO" id="GO:0004674">
    <property type="term" value="F:protein serine/threonine kinase activity"/>
    <property type="evidence" value="ECO:0007669"/>
    <property type="project" value="UniProtKB-KW"/>
</dbReference>
<gene>
    <name evidence="8" type="ORF">NFIA_079340</name>
</gene>
<evidence type="ECO:0000256" key="2">
    <source>
        <dbReference type="ARBA" id="ARBA00022741"/>
    </source>
</evidence>
<evidence type="ECO:0000256" key="1">
    <source>
        <dbReference type="ARBA" id="ARBA00005575"/>
    </source>
</evidence>
<dbReference type="GeneID" id="4586446"/>
<dbReference type="PROSITE" id="PS00107">
    <property type="entry name" value="PROTEIN_KINASE_ATP"/>
    <property type="match status" value="1"/>
</dbReference>
<evidence type="ECO:0000256" key="3">
    <source>
        <dbReference type="ARBA" id="ARBA00022840"/>
    </source>
</evidence>
<proteinExistence type="inferred from homology"/>
<evidence type="ECO:0000259" key="6">
    <source>
        <dbReference type="PROSITE" id="PS50006"/>
    </source>
</evidence>
<keyword evidence="5" id="KW-0175">Coiled coil</keyword>
<dbReference type="CDD" id="cd22670">
    <property type="entry name" value="FHA_MEK1-like"/>
    <property type="match status" value="1"/>
</dbReference>
<dbReference type="InterPro" id="IPR011009">
    <property type="entry name" value="Kinase-like_dom_sf"/>
</dbReference>
<protein>
    <submittedName>
        <fullName evidence="8">Serine/threonine protein kinase, putative</fullName>
    </submittedName>
</protein>
<dbReference type="OMA" id="EDQYTIT"/>
<dbReference type="VEuPathDB" id="FungiDB:NFIA_079340"/>
<dbReference type="InterPro" id="IPR008984">
    <property type="entry name" value="SMAD_FHA_dom_sf"/>
</dbReference>
<dbReference type="STRING" id="331117.A1DF36"/>
<evidence type="ECO:0000256" key="5">
    <source>
        <dbReference type="SAM" id="Coils"/>
    </source>
</evidence>
<feature type="binding site" evidence="4">
    <location>
        <position position="186"/>
    </location>
    <ligand>
        <name>ATP</name>
        <dbReference type="ChEBI" id="CHEBI:30616"/>
    </ligand>
</feature>
<dbReference type="InterPro" id="IPR017441">
    <property type="entry name" value="Protein_kinase_ATP_BS"/>
</dbReference>
<evidence type="ECO:0000313" key="8">
    <source>
        <dbReference type="EMBL" id="EAW17993.1"/>
    </source>
</evidence>
<dbReference type="PROSITE" id="PS00108">
    <property type="entry name" value="PROTEIN_KINASE_ST"/>
    <property type="match status" value="1"/>
</dbReference>
<dbReference type="InterPro" id="IPR008271">
    <property type="entry name" value="Ser/Thr_kinase_AS"/>
</dbReference>
<organism evidence="8 9">
    <name type="scientific">Neosartorya fischeri (strain ATCC 1020 / DSM 3700 / CBS 544.65 / FGSC A1164 / JCM 1740 / NRRL 181 / WB 181)</name>
    <name type="common">Aspergillus fischerianus</name>
    <dbReference type="NCBI Taxonomy" id="331117"/>
    <lineage>
        <taxon>Eukaryota</taxon>
        <taxon>Fungi</taxon>
        <taxon>Dikarya</taxon>
        <taxon>Ascomycota</taxon>
        <taxon>Pezizomycotina</taxon>
        <taxon>Eurotiomycetes</taxon>
        <taxon>Eurotiomycetidae</taxon>
        <taxon>Eurotiales</taxon>
        <taxon>Aspergillaceae</taxon>
        <taxon>Aspergillus</taxon>
        <taxon>Aspergillus subgen. Fumigati</taxon>
    </lineage>
</organism>